<reference evidence="6 8" key="2">
    <citation type="submission" date="2020-10" db="EMBL/GenBank/DDBJ databases">
        <title>Genome sequencing of Bifidobacterium eulemuris_DSMZ_100216.</title>
        <authorList>
            <person name="Kim J."/>
        </authorList>
    </citation>
    <scope>NUCLEOTIDE SEQUENCE [LARGE SCALE GENOMIC DNA]</scope>
    <source>
        <strain evidence="6 8">DSM 100216</strain>
    </source>
</reference>
<dbReference type="AlphaFoldDB" id="A0A261GD93"/>
<comment type="similarity">
    <text evidence="1 4">Belongs to the antibiotic N-acetyltransferase family.</text>
</comment>
<evidence type="ECO:0000256" key="2">
    <source>
        <dbReference type="ARBA" id="ARBA00022679"/>
    </source>
</evidence>
<evidence type="ECO:0000256" key="4">
    <source>
        <dbReference type="RuleBase" id="RU365031"/>
    </source>
</evidence>
<dbReference type="GO" id="GO:0046677">
    <property type="term" value="P:response to antibiotic"/>
    <property type="evidence" value="ECO:0007669"/>
    <property type="project" value="UniProtKB-KW"/>
</dbReference>
<organism evidence="5 7">
    <name type="scientific">Bifidobacterium eulemuris</name>
    <dbReference type="NCBI Taxonomy" id="1765219"/>
    <lineage>
        <taxon>Bacteria</taxon>
        <taxon>Bacillati</taxon>
        <taxon>Actinomycetota</taxon>
        <taxon>Actinomycetes</taxon>
        <taxon>Bifidobacteriales</taxon>
        <taxon>Bifidobacteriaceae</taxon>
        <taxon>Bifidobacterium</taxon>
    </lineage>
</organism>
<dbReference type="Proteomes" id="UP000593943">
    <property type="component" value="Chromosome"/>
</dbReference>
<evidence type="ECO:0000313" key="6">
    <source>
        <dbReference type="EMBL" id="QOL31376.1"/>
    </source>
</evidence>
<evidence type="ECO:0000313" key="7">
    <source>
        <dbReference type="Proteomes" id="UP000216057"/>
    </source>
</evidence>
<sequence length="287" mass="31325">MSWDESCIETVTTGARLRGALTAVGLGRTDSCFVHTKLSAFGFIPGGEQTVVDVLKDVLCEGDIMMSAQSLDLSDPQYWGYPPVDAALVDDVRNALPAFDAATTPVHGLGRTPEYFRALPGTRRSDHPLYSMSAWGAHADWLCGIAEGRGAAGNGVYDMPFGENSPIARLCELDGKVIFLGTDFESCTAIHHAESLIGRPVIQETAPVRQIDAVTGERTVEWVTFDTVELDRYEDFSRFGEHFLAKHGDAIRRTSVGGAQILAFPIRTLVDAARDYYRARDHELISA</sequence>
<dbReference type="PANTHER" id="PTHR11104">
    <property type="entry name" value="AMINOGLYCOSIDE N3-ACETYLTRANSFERASE"/>
    <property type="match status" value="1"/>
</dbReference>
<gene>
    <name evidence="6" type="ORF">BE0216_02050</name>
    <name evidence="5" type="ORF">BEUL_0511</name>
</gene>
<dbReference type="OrthoDB" id="7330654at2"/>
<dbReference type="RefSeq" id="WP_094636149.1">
    <property type="nucleotide sequence ID" value="NZ_CP062938.1"/>
</dbReference>
<keyword evidence="4" id="KW-0046">Antibiotic resistance</keyword>
<dbReference type="Pfam" id="PF02522">
    <property type="entry name" value="Antibiotic_NAT"/>
    <property type="match status" value="1"/>
</dbReference>
<keyword evidence="3 4" id="KW-0012">Acyltransferase</keyword>
<keyword evidence="2 4" id="KW-0808">Transferase</keyword>
<reference evidence="5 7" key="1">
    <citation type="journal article" date="2017" name="BMC Genomics">
        <title>Comparative genomic and phylogenomic analyses of the Bifidobacteriaceae family.</title>
        <authorList>
            <person name="Lugli G.A."/>
            <person name="Milani C."/>
            <person name="Turroni F."/>
            <person name="Duranti S."/>
            <person name="Mancabelli L."/>
            <person name="Mangifesta M."/>
            <person name="Ferrario C."/>
            <person name="Modesto M."/>
            <person name="Mattarelli P."/>
            <person name="Jiri K."/>
            <person name="van Sinderen D."/>
            <person name="Ventura M."/>
        </authorList>
    </citation>
    <scope>NUCLEOTIDE SEQUENCE [LARGE SCALE GENOMIC DNA]</scope>
    <source>
        <strain evidence="5 7">DSM 100216</strain>
    </source>
</reference>
<dbReference type="InterPro" id="IPR028345">
    <property type="entry name" value="Antibiotic_NAT-like"/>
</dbReference>
<name>A0A261GD93_9BIFI</name>
<dbReference type="EMBL" id="MWWZ01000004">
    <property type="protein sequence ID" value="OZG69105.1"/>
    <property type="molecule type" value="Genomic_DNA"/>
</dbReference>
<comment type="catalytic activity">
    <reaction evidence="4">
        <text>a 2-deoxystreptamine antibiotic + acetyl-CoA = an N(3)-acetyl-2-deoxystreptamine antibiotic + CoA + H(+)</text>
        <dbReference type="Rhea" id="RHEA:12665"/>
        <dbReference type="ChEBI" id="CHEBI:15378"/>
        <dbReference type="ChEBI" id="CHEBI:57287"/>
        <dbReference type="ChEBI" id="CHEBI:57288"/>
        <dbReference type="ChEBI" id="CHEBI:57921"/>
        <dbReference type="ChEBI" id="CHEBI:77452"/>
        <dbReference type="EC" id="2.3.1.81"/>
    </reaction>
</comment>
<evidence type="ECO:0000313" key="5">
    <source>
        <dbReference type="EMBL" id="OZG69105.1"/>
    </source>
</evidence>
<dbReference type="KEGG" id="beu:BE0216_02050"/>
<dbReference type="EC" id="2.3.1.-" evidence="4"/>
<evidence type="ECO:0000256" key="1">
    <source>
        <dbReference type="ARBA" id="ARBA00006383"/>
    </source>
</evidence>
<dbReference type="PANTHER" id="PTHR11104:SF0">
    <property type="entry name" value="SPBETA PROPHAGE-DERIVED AMINOGLYCOSIDE N(3')-ACETYLTRANSFERASE-LIKE PROTEIN YOKD"/>
    <property type="match status" value="1"/>
</dbReference>
<dbReference type="GO" id="GO:0046353">
    <property type="term" value="F:aminoglycoside 3-N-acetyltransferase activity"/>
    <property type="evidence" value="ECO:0007669"/>
    <property type="project" value="UniProtKB-EC"/>
</dbReference>
<evidence type="ECO:0000256" key="3">
    <source>
        <dbReference type="ARBA" id="ARBA00023315"/>
    </source>
</evidence>
<evidence type="ECO:0000313" key="8">
    <source>
        <dbReference type="Proteomes" id="UP000593943"/>
    </source>
</evidence>
<dbReference type="SUPFAM" id="SSF110710">
    <property type="entry name" value="TTHA0583/YokD-like"/>
    <property type="match status" value="1"/>
</dbReference>
<protein>
    <recommendedName>
        <fullName evidence="4">Aminoglycoside N(3)-acetyltransferase</fullName>
        <ecNumber evidence="4">2.3.1.-</ecNumber>
    </recommendedName>
</protein>
<accession>A0A261GD93</accession>
<dbReference type="EMBL" id="CP062938">
    <property type="protein sequence ID" value="QOL31376.1"/>
    <property type="molecule type" value="Genomic_DNA"/>
</dbReference>
<dbReference type="Proteomes" id="UP000216057">
    <property type="component" value="Unassembled WGS sequence"/>
</dbReference>
<dbReference type="InterPro" id="IPR003679">
    <property type="entry name" value="Amioglycoside_AcTrfase"/>
</dbReference>
<proteinExistence type="inferred from homology"/>
<keyword evidence="8" id="KW-1185">Reference proteome</keyword>